<evidence type="ECO:0000256" key="7">
    <source>
        <dbReference type="ARBA" id="ARBA00023242"/>
    </source>
</evidence>
<keyword evidence="6" id="KW-0862">Zinc</keyword>
<dbReference type="GO" id="GO:0008270">
    <property type="term" value="F:zinc ion binding"/>
    <property type="evidence" value="ECO:0007669"/>
    <property type="project" value="UniProtKB-KW"/>
</dbReference>
<dbReference type="Pfam" id="PF00096">
    <property type="entry name" value="zf-C2H2"/>
    <property type="match status" value="1"/>
</dbReference>
<dbReference type="PROSITE" id="PS50157">
    <property type="entry name" value="ZINC_FINGER_C2H2_2"/>
    <property type="match status" value="3"/>
</dbReference>
<evidence type="ECO:0000256" key="1">
    <source>
        <dbReference type="ARBA" id="ARBA00004123"/>
    </source>
</evidence>
<dbReference type="GO" id="GO:0005634">
    <property type="term" value="C:nucleus"/>
    <property type="evidence" value="ECO:0007669"/>
    <property type="project" value="UniProtKB-SubCell"/>
</dbReference>
<dbReference type="GO" id="GO:0045944">
    <property type="term" value="P:positive regulation of transcription by RNA polymerase II"/>
    <property type="evidence" value="ECO:0007669"/>
    <property type="project" value="TreeGrafter"/>
</dbReference>
<keyword evidence="3" id="KW-0479">Metal-binding</keyword>
<evidence type="ECO:0000313" key="13">
    <source>
        <dbReference type="EMBL" id="SCV04234.1"/>
    </source>
</evidence>
<dbReference type="AlphaFoldDB" id="A0A1G4KIA3"/>
<proteinExistence type="inferred from homology"/>
<dbReference type="InterPro" id="IPR013087">
    <property type="entry name" value="Znf_C2H2_type"/>
</dbReference>
<dbReference type="InterPro" id="IPR048420">
    <property type="entry name" value="Zap1-like_Znf1"/>
</dbReference>
<dbReference type="SUPFAM" id="SSF57667">
    <property type="entry name" value="beta-beta-alpha zinc fingers"/>
    <property type="match status" value="2"/>
</dbReference>
<evidence type="ECO:0000256" key="5">
    <source>
        <dbReference type="ARBA" id="ARBA00022771"/>
    </source>
</evidence>
<evidence type="ECO:0000259" key="12">
    <source>
        <dbReference type="PROSITE" id="PS50157"/>
    </source>
</evidence>
<evidence type="ECO:0000256" key="9">
    <source>
        <dbReference type="ARBA" id="ARBA00039490"/>
    </source>
</evidence>
<evidence type="ECO:0000256" key="6">
    <source>
        <dbReference type="ARBA" id="ARBA00022833"/>
    </source>
</evidence>
<dbReference type="PANTHER" id="PTHR47257">
    <property type="entry name" value="PH-RESPONSE TRANSCRIPTION FACTOR PACC/RIM101"/>
    <property type="match status" value="1"/>
</dbReference>
<dbReference type="PANTHER" id="PTHR47257:SF1">
    <property type="entry name" value="PH-RESPONSE TRANSCRIPTION FACTOR PACC_RIM101"/>
    <property type="match status" value="1"/>
</dbReference>
<feature type="domain" description="C2H2-type" evidence="12">
    <location>
        <begin position="91"/>
        <end position="120"/>
    </location>
</feature>
<accession>A0A1G4KIA3</accession>
<feature type="region of interest" description="Disordered" evidence="11">
    <location>
        <begin position="219"/>
        <end position="252"/>
    </location>
</feature>
<feature type="region of interest" description="Disordered" evidence="11">
    <location>
        <begin position="152"/>
        <end position="175"/>
    </location>
</feature>
<evidence type="ECO:0000256" key="3">
    <source>
        <dbReference type="ARBA" id="ARBA00022723"/>
    </source>
</evidence>
<comment type="similarity">
    <text evidence="8">Belongs to the pacC/RIM101 family.</text>
</comment>
<dbReference type="FunFam" id="3.30.160.60:FF:000340">
    <property type="entry name" value="zinc finger protein 473 isoform X1"/>
    <property type="match status" value="1"/>
</dbReference>
<comment type="subcellular location">
    <subcellularLocation>
        <location evidence="1">Nucleus</location>
    </subcellularLocation>
</comment>
<dbReference type="SMART" id="SM00355">
    <property type="entry name" value="ZnF_C2H2"/>
    <property type="match status" value="3"/>
</dbReference>
<evidence type="ECO:0000256" key="11">
    <source>
        <dbReference type="SAM" id="MobiDB-lite"/>
    </source>
</evidence>
<evidence type="ECO:0000256" key="4">
    <source>
        <dbReference type="ARBA" id="ARBA00022737"/>
    </source>
</evidence>
<dbReference type="Proteomes" id="UP000191144">
    <property type="component" value="Chromosome H"/>
</dbReference>
<dbReference type="InterPro" id="IPR036236">
    <property type="entry name" value="Znf_C2H2_sf"/>
</dbReference>
<protein>
    <recommendedName>
        <fullName evidence="9">pH-response transcription factor pacC/RIM101</fullName>
    </recommendedName>
</protein>
<evidence type="ECO:0000256" key="2">
    <source>
        <dbReference type="ARBA" id="ARBA00022491"/>
    </source>
</evidence>
<name>A0A1G4KIA3_9SACH</name>
<feature type="domain" description="C2H2-type" evidence="12">
    <location>
        <begin position="121"/>
        <end position="148"/>
    </location>
</feature>
<reference evidence="14" key="1">
    <citation type="submission" date="2016-03" db="EMBL/GenBank/DDBJ databases">
        <authorList>
            <person name="Devillers Hugo."/>
        </authorList>
    </citation>
    <scope>NUCLEOTIDE SEQUENCE [LARGE SCALE GENOMIC DNA]</scope>
</reference>
<dbReference type="InterPro" id="IPR050806">
    <property type="entry name" value="pacC/RIM101"/>
</dbReference>
<keyword evidence="4" id="KW-0677">Repeat</keyword>
<dbReference type="Gene3D" id="3.30.160.60">
    <property type="entry name" value="Classic Zinc Finger"/>
    <property type="match status" value="2"/>
</dbReference>
<feature type="compositionally biased region" description="Basic and acidic residues" evidence="11">
    <location>
        <begin position="23"/>
        <end position="37"/>
    </location>
</feature>
<evidence type="ECO:0000256" key="8">
    <source>
        <dbReference type="ARBA" id="ARBA00038089"/>
    </source>
</evidence>
<feature type="domain" description="C2H2-type" evidence="12">
    <location>
        <begin position="55"/>
        <end position="85"/>
    </location>
</feature>
<sequence>MAPLKDLLNHDKDLGILSSPPSEDERKYWARASRSDSESSPSEVSGCESDSHNYLVCQWDNCGQKFSQPELLYHHLCNDHVGRKSHKNLQLNCRWGNCNAKTVKRDHITSHLRVHVPLKPFACSTCSKKFKRPQDLKKHLKVHFDDETVAMRKRGPKPNANKVVKAGVGSSEPTPKLSSTAFEKFLSEEMHHYKPYYTPQLGQRLQTLAVPSVSQLAGHIPDRGLNPSPSITHTSLPLQQPPDLSPHSSPEQLRQAAGFFSSLSYDMNRRLPRLPQLNTVPPAAPISPLTPAAMPQRYPPVLQLPPIHSNIPHSSSHGSTLPSAYQINVPFVSSRMDTPATLPQLRPGDVFGMHQKNCGTFSAVDIHDDEVADSFAGLRLDSFEQEDFVETLQKVNAIKDYLICVMLEDEYASEGEFVTEDQDNASRRHVAKLRTAEPLSKYPAVVV</sequence>
<dbReference type="OrthoDB" id="6155966at2759"/>
<evidence type="ECO:0000313" key="14">
    <source>
        <dbReference type="Proteomes" id="UP000191144"/>
    </source>
</evidence>
<keyword evidence="7" id="KW-0539">Nucleus</keyword>
<evidence type="ECO:0000256" key="10">
    <source>
        <dbReference type="PROSITE-ProRule" id="PRU00042"/>
    </source>
</evidence>
<keyword evidence="2" id="KW-0678">Repressor</keyword>
<organism evidence="13 14">
    <name type="scientific">Lachancea meyersii CBS 8951</name>
    <dbReference type="NCBI Taxonomy" id="1266667"/>
    <lineage>
        <taxon>Eukaryota</taxon>
        <taxon>Fungi</taxon>
        <taxon>Dikarya</taxon>
        <taxon>Ascomycota</taxon>
        <taxon>Saccharomycotina</taxon>
        <taxon>Saccharomycetes</taxon>
        <taxon>Saccharomycetales</taxon>
        <taxon>Saccharomycetaceae</taxon>
        <taxon>Lachancea</taxon>
    </lineage>
</organism>
<gene>
    <name evidence="13" type="ORF">LAME_0H16820G</name>
</gene>
<keyword evidence="14" id="KW-1185">Reference proteome</keyword>
<feature type="region of interest" description="Disordered" evidence="11">
    <location>
        <begin position="1"/>
        <end position="45"/>
    </location>
</feature>
<dbReference type="PROSITE" id="PS00028">
    <property type="entry name" value="ZINC_FINGER_C2H2_1"/>
    <property type="match status" value="2"/>
</dbReference>
<dbReference type="Pfam" id="PF21816">
    <property type="entry name" value="Zap1_zf1"/>
    <property type="match status" value="1"/>
</dbReference>
<keyword evidence="5 10" id="KW-0863">Zinc-finger</keyword>
<dbReference type="EMBL" id="LT598480">
    <property type="protein sequence ID" value="SCV04234.1"/>
    <property type="molecule type" value="Genomic_DNA"/>
</dbReference>